<evidence type="ECO:0000256" key="4">
    <source>
        <dbReference type="ARBA" id="ARBA00011881"/>
    </source>
</evidence>
<dbReference type="SUPFAM" id="SSF51556">
    <property type="entry name" value="Metallo-dependent hydrolases"/>
    <property type="match status" value="1"/>
</dbReference>
<dbReference type="InterPro" id="IPR011059">
    <property type="entry name" value="Metal-dep_hydrolase_composite"/>
</dbReference>
<comment type="pathway">
    <text evidence="2">Nitrogen metabolism; (S)-allantoin degradation; allantoate from (S)-allantoin: step 1/1.</text>
</comment>
<evidence type="ECO:0000256" key="2">
    <source>
        <dbReference type="ARBA" id="ARBA00004968"/>
    </source>
</evidence>
<dbReference type="GO" id="GO:0000256">
    <property type="term" value="P:allantoin catabolic process"/>
    <property type="evidence" value="ECO:0007669"/>
    <property type="project" value="InterPro"/>
</dbReference>
<evidence type="ECO:0000256" key="7">
    <source>
        <dbReference type="ARBA" id="ARBA00022801"/>
    </source>
</evidence>
<dbReference type="GO" id="GO:0004038">
    <property type="term" value="F:allantoinase activity"/>
    <property type="evidence" value="ECO:0007669"/>
    <property type="project" value="UniProtKB-EC"/>
</dbReference>
<dbReference type="Proteomes" id="UP000544134">
    <property type="component" value="Unassembled WGS sequence"/>
</dbReference>
<dbReference type="AlphaFoldDB" id="A0A848ICB6"/>
<dbReference type="EC" id="3.5.2.5" evidence="5"/>
<dbReference type="GO" id="GO:0050897">
    <property type="term" value="F:cobalt ion binding"/>
    <property type="evidence" value="ECO:0007669"/>
    <property type="project" value="InterPro"/>
</dbReference>
<comment type="caution">
    <text evidence="10">The sequence shown here is derived from an EMBL/GenBank/DDBJ whole genome shotgun (WGS) entry which is preliminary data.</text>
</comment>
<dbReference type="Pfam" id="PF01979">
    <property type="entry name" value="Amidohydro_1"/>
    <property type="match status" value="1"/>
</dbReference>
<dbReference type="GO" id="GO:0006145">
    <property type="term" value="P:purine nucleobase catabolic process"/>
    <property type="evidence" value="ECO:0007669"/>
    <property type="project" value="TreeGrafter"/>
</dbReference>
<reference evidence="10 11" key="1">
    <citation type="submission" date="2020-04" db="EMBL/GenBank/DDBJ databases">
        <title>Paraburkholderia sp. RP-4-7 isolated from soil.</title>
        <authorList>
            <person name="Dahal R.H."/>
        </authorList>
    </citation>
    <scope>NUCLEOTIDE SEQUENCE [LARGE SCALE GENOMIC DNA]</scope>
    <source>
        <strain evidence="10 11">RP-4-7</strain>
    </source>
</reference>
<evidence type="ECO:0000313" key="10">
    <source>
        <dbReference type="EMBL" id="NML97724.1"/>
    </source>
</evidence>
<dbReference type="InterPro" id="IPR017593">
    <property type="entry name" value="Allantoinase"/>
</dbReference>
<comment type="cofactor">
    <cofactor evidence="1">
        <name>Zn(2+)</name>
        <dbReference type="ChEBI" id="CHEBI:29105"/>
    </cofactor>
</comment>
<gene>
    <name evidence="10" type="primary">allB</name>
    <name evidence="10" type="ORF">HHL24_07145</name>
</gene>
<dbReference type="PANTHER" id="PTHR43668">
    <property type="entry name" value="ALLANTOINASE"/>
    <property type="match status" value="1"/>
</dbReference>
<proteinExistence type="inferred from homology"/>
<dbReference type="Gene3D" id="3.20.20.140">
    <property type="entry name" value="Metal-dependent hydrolases"/>
    <property type="match status" value="1"/>
</dbReference>
<dbReference type="FunFam" id="3.20.20.140:FF:000032">
    <property type="entry name" value="Allantoinase Dal1"/>
    <property type="match status" value="1"/>
</dbReference>
<dbReference type="PANTHER" id="PTHR43668:SF2">
    <property type="entry name" value="ALLANTOINASE"/>
    <property type="match status" value="1"/>
</dbReference>
<dbReference type="GO" id="GO:0008270">
    <property type="term" value="F:zinc ion binding"/>
    <property type="evidence" value="ECO:0007669"/>
    <property type="project" value="InterPro"/>
</dbReference>
<comment type="subunit">
    <text evidence="4">Homotetramer.</text>
</comment>
<dbReference type="NCBIfam" id="TIGR03178">
    <property type="entry name" value="allantoinase"/>
    <property type="match status" value="1"/>
</dbReference>
<keyword evidence="8" id="KW-0862">Zinc</keyword>
<evidence type="ECO:0000313" key="11">
    <source>
        <dbReference type="Proteomes" id="UP000544134"/>
    </source>
</evidence>
<evidence type="ECO:0000256" key="1">
    <source>
        <dbReference type="ARBA" id="ARBA00001947"/>
    </source>
</evidence>
<name>A0A848ICB6_9BURK</name>
<dbReference type="InterPro" id="IPR032466">
    <property type="entry name" value="Metal_Hydrolase"/>
</dbReference>
<evidence type="ECO:0000256" key="5">
    <source>
        <dbReference type="ARBA" id="ARBA00012863"/>
    </source>
</evidence>
<evidence type="ECO:0000259" key="9">
    <source>
        <dbReference type="Pfam" id="PF01979"/>
    </source>
</evidence>
<evidence type="ECO:0000256" key="3">
    <source>
        <dbReference type="ARBA" id="ARBA00010368"/>
    </source>
</evidence>
<organism evidence="10 11">
    <name type="scientific">Paraburkholderia polaris</name>
    <dbReference type="NCBI Taxonomy" id="2728848"/>
    <lineage>
        <taxon>Bacteria</taxon>
        <taxon>Pseudomonadati</taxon>
        <taxon>Pseudomonadota</taxon>
        <taxon>Betaproteobacteria</taxon>
        <taxon>Burkholderiales</taxon>
        <taxon>Burkholderiaceae</taxon>
        <taxon>Paraburkholderia</taxon>
    </lineage>
</organism>
<dbReference type="InterPro" id="IPR006680">
    <property type="entry name" value="Amidohydro-rel"/>
</dbReference>
<keyword evidence="7 10" id="KW-0378">Hydrolase</keyword>
<keyword evidence="6" id="KW-0479">Metal-binding</keyword>
<sequence>MSQFDLVIRARRAIVNREEVACSVGVSDGRIAEIAPLSASMTGRRIIDLGPDEVLMPGIVDCHVHLCDPGNTEWEGFAHATRAAAAGGITALVDMPLDSSPTTCDLRSLELKRQTAEGQCYVDMGFWAGVVPHNLGNLRSLHEAGILGFKCYVCETGLDEFPGISFEQLEEAMRELAPLDQVLMVHAESADAIAKIPDIPDTRSYAEYLSYRPRGVENLAVAQVVEAARLTGGRAHILHLSTADVLPMLASAQREGVKVSAETCPHYLTIAAEQIPDGATAFKVGPPIREADNREALWRGIESGLLDMVISDHSPCTLQMKNFDSGNFATAWGGLSSLQVSLPVMWTEARKRGYQLTHISRWMSEKTAEFAGLSHKGRIAVGRDADFCIFAPDESFVVDKHQLHHRHPITAYHGFTLNGVVRRTFLRGQCIDLQAPPRGKLLSKSSRH</sequence>
<protein>
    <recommendedName>
        <fullName evidence="5">allantoinase</fullName>
        <ecNumber evidence="5">3.5.2.5</ecNumber>
    </recommendedName>
</protein>
<feature type="domain" description="Amidohydrolase-related" evidence="9">
    <location>
        <begin position="54"/>
        <end position="429"/>
    </location>
</feature>
<dbReference type="RefSeq" id="WP_169484801.1">
    <property type="nucleotide sequence ID" value="NZ_JABBGJ010000006.1"/>
</dbReference>
<dbReference type="GO" id="GO:0005737">
    <property type="term" value="C:cytoplasm"/>
    <property type="evidence" value="ECO:0007669"/>
    <property type="project" value="TreeGrafter"/>
</dbReference>
<evidence type="ECO:0000256" key="6">
    <source>
        <dbReference type="ARBA" id="ARBA00022723"/>
    </source>
</evidence>
<dbReference type="EMBL" id="JABBGJ010000006">
    <property type="protein sequence ID" value="NML97724.1"/>
    <property type="molecule type" value="Genomic_DNA"/>
</dbReference>
<keyword evidence="11" id="KW-1185">Reference proteome</keyword>
<evidence type="ECO:0000256" key="8">
    <source>
        <dbReference type="ARBA" id="ARBA00022833"/>
    </source>
</evidence>
<accession>A0A848ICB6</accession>
<dbReference type="InterPro" id="IPR050138">
    <property type="entry name" value="DHOase/Allantoinase_Hydrolase"/>
</dbReference>
<dbReference type="SUPFAM" id="SSF51338">
    <property type="entry name" value="Composite domain of metallo-dependent hydrolases"/>
    <property type="match status" value="1"/>
</dbReference>
<comment type="similarity">
    <text evidence="3">Belongs to the metallo-dependent hydrolases superfamily. Allantoinase family.</text>
</comment>